<dbReference type="OrthoDB" id="2219495at2759"/>
<reference evidence="2" key="1">
    <citation type="journal article" date="2019" name="Gigascience">
        <title>De novo genome assembly of the endangered Acer yangbiense, a plant species with extremely small populations endemic to Yunnan Province, China.</title>
        <authorList>
            <person name="Yang J."/>
            <person name="Wariss H.M."/>
            <person name="Tao L."/>
            <person name="Zhang R."/>
            <person name="Yun Q."/>
            <person name="Hollingsworth P."/>
            <person name="Dao Z."/>
            <person name="Luo G."/>
            <person name="Guo H."/>
            <person name="Ma Y."/>
            <person name="Sun W."/>
        </authorList>
    </citation>
    <scope>NUCLEOTIDE SEQUENCE [LARGE SCALE GENOMIC DNA]</scope>
    <source>
        <strain evidence="2">cv. Malutang</strain>
    </source>
</reference>
<dbReference type="EMBL" id="VAHF01000004">
    <property type="protein sequence ID" value="TXG63485.1"/>
    <property type="molecule type" value="Genomic_DNA"/>
</dbReference>
<gene>
    <name evidence="1" type="ORF">EZV62_010479</name>
</gene>
<comment type="caution">
    <text evidence="1">The sequence shown here is derived from an EMBL/GenBank/DDBJ whole genome shotgun (WGS) entry which is preliminary data.</text>
</comment>
<dbReference type="AlphaFoldDB" id="A0A5C7I2Z8"/>
<dbReference type="PANTHER" id="PTHR31286:SF167">
    <property type="entry name" value="OS09G0268800 PROTEIN"/>
    <property type="match status" value="1"/>
</dbReference>
<proteinExistence type="predicted"/>
<evidence type="ECO:0000313" key="2">
    <source>
        <dbReference type="Proteomes" id="UP000323000"/>
    </source>
</evidence>
<dbReference type="PANTHER" id="PTHR31286">
    <property type="entry name" value="GLYCINE-RICH CELL WALL STRUCTURAL PROTEIN 1.8-LIKE"/>
    <property type="match status" value="1"/>
</dbReference>
<accession>A0A5C7I2Z8</accession>
<keyword evidence="2" id="KW-1185">Reference proteome</keyword>
<organism evidence="1 2">
    <name type="scientific">Acer yangbiense</name>
    <dbReference type="NCBI Taxonomy" id="1000413"/>
    <lineage>
        <taxon>Eukaryota</taxon>
        <taxon>Viridiplantae</taxon>
        <taxon>Streptophyta</taxon>
        <taxon>Embryophyta</taxon>
        <taxon>Tracheophyta</taxon>
        <taxon>Spermatophyta</taxon>
        <taxon>Magnoliopsida</taxon>
        <taxon>eudicotyledons</taxon>
        <taxon>Gunneridae</taxon>
        <taxon>Pentapetalae</taxon>
        <taxon>rosids</taxon>
        <taxon>malvids</taxon>
        <taxon>Sapindales</taxon>
        <taxon>Sapindaceae</taxon>
        <taxon>Hippocastanoideae</taxon>
        <taxon>Acereae</taxon>
        <taxon>Acer</taxon>
    </lineage>
</organism>
<name>A0A5C7I2Z8_9ROSI</name>
<protein>
    <submittedName>
        <fullName evidence="1">Uncharacterized protein</fullName>
    </submittedName>
</protein>
<dbReference type="Proteomes" id="UP000323000">
    <property type="component" value="Chromosome 4"/>
</dbReference>
<dbReference type="InterPro" id="IPR040256">
    <property type="entry name" value="At4g02000-like"/>
</dbReference>
<sequence length="414" mass="46871">MNPNEISRLCAELSIHGEEEKLWSVQDTITKAAEKKLDLCLVGKILSPKHVNRETFRVVIPRIWQTKVDIELARVGDIERLPFDRVVFWLQIINKPFICMTKEMGEFIGRCLGDLVDIDVGVTSECFGKYMRLRVTIDVSKLLKRFLGLELKQGVESMLLIRYERLLKYCFHYGIIEHSYQLCQSRKENDGFGLRRELDNNGWERNEHHDSGSHVQFAKEAIDQQRPQSVGMEEDLQERAGQQMGESVVMEKRTVVLSRVHVLGNIFLEDSILDDNSTGIRGDKKIFVSCQEETYLHVNPKMGVGICPPLIMSKVMVESDFRFKSVGSVGGNRVCCASSEVDVENKKALQVGVLRKKTELALVYGVGGDGSWNSDVVKQAFVHVDADAILGIPTGRVELDDSCGCRCYFGYSNR</sequence>
<evidence type="ECO:0000313" key="1">
    <source>
        <dbReference type="EMBL" id="TXG63485.1"/>
    </source>
</evidence>